<dbReference type="PANTHER" id="PTHR36440">
    <property type="entry name" value="PUTATIVE (AFU_ORTHOLOGUE AFUA_8G07350)-RELATED"/>
    <property type="match status" value="1"/>
</dbReference>
<sequence>MVLAPGAGRAYPLGRGTAVFKADGAETAGRYSISEWWLDPHTPGPGPHSHPEDDVFYVLEGTMSVCVGGEWVDATTGSFVLVPGGVVHDFENRTGERCGALNVSAPGDFEQHMPGISDWFVNRAVPG</sequence>
<evidence type="ECO:0000313" key="3">
    <source>
        <dbReference type="Proteomes" id="UP000199614"/>
    </source>
</evidence>
<evidence type="ECO:0000259" key="1">
    <source>
        <dbReference type="Pfam" id="PF07883"/>
    </source>
</evidence>
<dbReference type="InterPro" id="IPR011051">
    <property type="entry name" value="RmlC_Cupin_sf"/>
</dbReference>
<dbReference type="SUPFAM" id="SSF51182">
    <property type="entry name" value="RmlC-like cupins"/>
    <property type="match status" value="1"/>
</dbReference>
<gene>
    <name evidence="2" type="ORF">SAMN05216207_1014156</name>
</gene>
<dbReference type="STRING" id="260086.SAMN05216207_1014156"/>
<dbReference type="PANTHER" id="PTHR36440:SF1">
    <property type="entry name" value="PUTATIVE (AFU_ORTHOLOGUE AFUA_8G07350)-RELATED"/>
    <property type="match status" value="1"/>
</dbReference>
<evidence type="ECO:0000313" key="2">
    <source>
        <dbReference type="EMBL" id="SFN46397.1"/>
    </source>
</evidence>
<name>A0A1I4Z871_PSUAM</name>
<proteinExistence type="predicted"/>
<dbReference type="InterPro" id="IPR014710">
    <property type="entry name" value="RmlC-like_jellyroll"/>
</dbReference>
<keyword evidence="3" id="KW-1185">Reference proteome</keyword>
<accession>A0A1I4Z871</accession>
<protein>
    <submittedName>
        <fullName evidence="2">Cupin domain-containing protein</fullName>
    </submittedName>
</protein>
<dbReference type="Gene3D" id="2.60.120.10">
    <property type="entry name" value="Jelly Rolls"/>
    <property type="match status" value="1"/>
</dbReference>
<feature type="domain" description="Cupin type-2" evidence="1">
    <location>
        <begin position="38"/>
        <end position="103"/>
    </location>
</feature>
<reference evidence="2 3" key="1">
    <citation type="submission" date="2016-10" db="EMBL/GenBank/DDBJ databases">
        <authorList>
            <person name="de Groot N.N."/>
        </authorList>
    </citation>
    <scope>NUCLEOTIDE SEQUENCE [LARGE SCALE GENOMIC DNA]</scope>
    <source>
        <strain evidence="2 3">CGMCC 4.1877</strain>
    </source>
</reference>
<organism evidence="2 3">
    <name type="scientific">Pseudonocardia ammonioxydans</name>
    <dbReference type="NCBI Taxonomy" id="260086"/>
    <lineage>
        <taxon>Bacteria</taxon>
        <taxon>Bacillati</taxon>
        <taxon>Actinomycetota</taxon>
        <taxon>Actinomycetes</taxon>
        <taxon>Pseudonocardiales</taxon>
        <taxon>Pseudonocardiaceae</taxon>
        <taxon>Pseudonocardia</taxon>
    </lineage>
</organism>
<dbReference type="InterPro" id="IPR013096">
    <property type="entry name" value="Cupin_2"/>
</dbReference>
<dbReference type="EMBL" id="FOUY01000014">
    <property type="protein sequence ID" value="SFN46397.1"/>
    <property type="molecule type" value="Genomic_DNA"/>
</dbReference>
<dbReference type="Proteomes" id="UP000199614">
    <property type="component" value="Unassembled WGS sequence"/>
</dbReference>
<dbReference type="AlphaFoldDB" id="A0A1I4Z871"/>
<dbReference type="Pfam" id="PF07883">
    <property type="entry name" value="Cupin_2"/>
    <property type="match status" value="1"/>
</dbReference>
<dbReference type="InterPro" id="IPR053146">
    <property type="entry name" value="QDO-like"/>
</dbReference>